<keyword evidence="1" id="KW-0732">Signal</keyword>
<dbReference type="InterPro" id="IPR011050">
    <property type="entry name" value="Pectin_lyase_fold/virulence"/>
</dbReference>
<comment type="caution">
    <text evidence="2">The sequence shown here is derived from an EMBL/GenBank/DDBJ whole genome shotgun (WGS) entry which is preliminary data.</text>
</comment>
<dbReference type="EMBL" id="WNDS01000001">
    <property type="protein sequence ID" value="KAF1017105.1"/>
    <property type="molecule type" value="Genomic_DNA"/>
</dbReference>
<protein>
    <recommendedName>
        <fullName evidence="4">Pectate lyase</fullName>
    </recommendedName>
</protein>
<reference evidence="3" key="1">
    <citation type="journal article" date="2020" name="MBio">
        <title>Horizontal gene transfer to a defensive symbiont with a reduced genome amongst a multipartite beetle microbiome.</title>
        <authorList>
            <person name="Waterworth S.C."/>
            <person name="Florez L.V."/>
            <person name="Rees E.R."/>
            <person name="Hertweck C."/>
            <person name="Kaltenpoth M."/>
            <person name="Kwan J.C."/>
        </authorList>
    </citation>
    <scope>NUCLEOTIDE SEQUENCE [LARGE SCALE GENOMIC DNA]</scope>
</reference>
<accession>A0A7V8FJ62</accession>
<proteinExistence type="predicted"/>
<dbReference type="SUPFAM" id="SSF51126">
    <property type="entry name" value="Pectin lyase-like"/>
    <property type="match status" value="1"/>
</dbReference>
<organism evidence="2 3">
    <name type="scientific">Stenotrophomonas maltophilia</name>
    <name type="common">Pseudomonas maltophilia</name>
    <name type="synonym">Xanthomonas maltophilia</name>
    <dbReference type="NCBI Taxonomy" id="40324"/>
    <lineage>
        <taxon>Bacteria</taxon>
        <taxon>Pseudomonadati</taxon>
        <taxon>Pseudomonadota</taxon>
        <taxon>Gammaproteobacteria</taxon>
        <taxon>Lysobacterales</taxon>
        <taxon>Lysobacteraceae</taxon>
        <taxon>Stenotrophomonas</taxon>
        <taxon>Stenotrophomonas maltophilia group</taxon>
    </lineage>
</organism>
<feature type="chain" id="PRO_5030618066" description="Pectate lyase" evidence="1">
    <location>
        <begin position="29"/>
        <end position="237"/>
    </location>
</feature>
<evidence type="ECO:0000313" key="3">
    <source>
        <dbReference type="Proteomes" id="UP000487117"/>
    </source>
</evidence>
<name>A0A7V8FJ62_STEMA</name>
<gene>
    <name evidence="2" type="ORF">GAK31_00364</name>
</gene>
<dbReference type="InterPro" id="IPR012334">
    <property type="entry name" value="Pectin_lyas_fold"/>
</dbReference>
<evidence type="ECO:0008006" key="4">
    <source>
        <dbReference type="Google" id="ProtNLM"/>
    </source>
</evidence>
<sequence>MRQMMVCRRPATLLLAALLTVPCAGLRAAPRADTAFFVHPLLEAEDAPLVALHRDGTLHYALYRDRGSADARNIVPDFSRAGYHGGGVALPARAALPVRIVLHPAAGGDDHARIQQAIDTVSARTPDARGVRGVVLLARGRYTVSQSLRIASSGVVLRGEGRGAEGTVIRSTTSARLGRIIEVGEREPSRLLNTAGVPLTGIASERVPVGALRVALDAATGLRVGEPIVLRRTPNAA</sequence>
<dbReference type="Proteomes" id="UP000487117">
    <property type="component" value="Unassembled WGS sequence"/>
</dbReference>
<dbReference type="AlphaFoldDB" id="A0A7V8FJ62"/>
<feature type="signal peptide" evidence="1">
    <location>
        <begin position="1"/>
        <end position="28"/>
    </location>
</feature>
<evidence type="ECO:0000256" key="1">
    <source>
        <dbReference type="SAM" id="SignalP"/>
    </source>
</evidence>
<evidence type="ECO:0000313" key="2">
    <source>
        <dbReference type="EMBL" id="KAF1017105.1"/>
    </source>
</evidence>
<dbReference type="Gene3D" id="2.160.20.10">
    <property type="entry name" value="Single-stranded right-handed beta-helix, Pectin lyase-like"/>
    <property type="match status" value="1"/>
</dbReference>